<gene>
    <name evidence="8" type="ORF">CBR_g54840</name>
</gene>
<evidence type="ECO:0000256" key="4">
    <source>
        <dbReference type="ARBA" id="ARBA00023337"/>
    </source>
</evidence>
<dbReference type="GO" id="GO:0043813">
    <property type="term" value="F:phosphatidylinositol-3,5-bisphosphate 5-phosphatase activity"/>
    <property type="evidence" value="ECO:0007669"/>
    <property type="project" value="InterPro"/>
</dbReference>
<evidence type="ECO:0000256" key="6">
    <source>
        <dbReference type="SAM" id="MobiDB-lite"/>
    </source>
</evidence>
<dbReference type="InterPro" id="IPR021109">
    <property type="entry name" value="Peptidase_aspartic_dom_sf"/>
</dbReference>
<dbReference type="Pfam" id="PF02383">
    <property type="entry name" value="Syja_N"/>
    <property type="match status" value="1"/>
</dbReference>
<feature type="domain" description="SAC" evidence="7">
    <location>
        <begin position="369"/>
        <end position="567"/>
    </location>
</feature>
<dbReference type="PROSITE" id="PS50275">
    <property type="entry name" value="SAC"/>
    <property type="match status" value="1"/>
</dbReference>
<dbReference type="Gene3D" id="2.40.70.10">
    <property type="entry name" value="Acid Proteases"/>
    <property type="match status" value="1"/>
</dbReference>
<dbReference type="InterPro" id="IPR043573">
    <property type="entry name" value="Fig4-like"/>
</dbReference>
<dbReference type="PANTHER" id="PTHR45738:SF5">
    <property type="entry name" value="POLYPHOSPHOINOSITIDE PHOSPHATASE"/>
    <property type="match status" value="1"/>
</dbReference>
<dbReference type="GO" id="GO:0046856">
    <property type="term" value="P:phosphatidylinositol dephosphorylation"/>
    <property type="evidence" value="ECO:0007669"/>
    <property type="project" value="InterPro"/>
</dbReference>
<dbReference type="OrthoDB" id="405996at2759"/>
<comment type="subcellular location">
    <subcellularLocation>
        <location evidence="1">Vacuole membrane</location>
        <topology evidence="1">Peripheral membrane protein</topology>
    </subcellularLocation>
</comment>
<comment type="caution">
    <text evidence="8">The sequence shown here is derived from an EMBL/GenBank/DDBJ whole genome shotgun (WGS) entry which is preliminary data.</text>
</comment>
<dbReference type="InterPro" id="IPR002013">
    <property type="entry name" value="SAC_dom"/>
</dbReference>
<dbReference type="STRING" id="69332.A0A388JPM7"/>
<evidence type="ECO:0000256" key="1">
    <source>
        <dbReference type="ARBA" id="ARBA00004148"/>
    </source>
</evidence>
<dbReference type="PANTHER" id="PTHR45738">
    <property type="entry name" value="POLYPHOSPHOINOSITIDE PHOSPHATASE"/>
    <property type="match status" value="1"/>
</dbReference>
<comment type="subunit">
    <text evidence="5">Component of the PI(3,5)P2 regulatory complex at least composed of ATG18, SAC/FIG4, FAB1 and VAC14.</text>
</comment>
<proteinExistence type="predicted"/>
<evidence type="ECO:0000313" key="9">
    <source>
        <dbReference type="Proteomes" id="UP000265515"/>
    </source>
</evidence>
<organism evidence="8 9">
    <name type="scientific">Chara braunii</name>
    <name type="common">Braun's stonewort</name>
    <dbReference type="NCBI Taxonomy" id="69332"/>
    <lineage>
        <taxon>Eukaryota</taxon>
        <taxon>Viridiplantae</taxon>
        <taxon>Streptophyta</taxon>
        <taxon>Charophyceae</taxon>
        <taxon>Charales</taxon>
        <taxon>Characeae</taxon>
        <taxon>Chara</taxon>
    </lineage>
</organism>
<dbReference type="CDD" id="cd00303">
    <property type="entry name" value="retropepsin_like"/>
    <property type="match status" value="1"/>
</dbReference>
<keyword evidence="2" id="KW-0378">Hydrolase</keyword>
<evidence type="ECO:0000256" key="2">
    <source>
        <dbReference type="ARBA" id="ARBA00022801"/>
    </source>
</evidence>
<keyword evidence="3" id="KW-0472">Membrane</keyword>
<keyword evidence="9" id="KW-1185">Reference proteome</keyword>
<feature type="region of interest" description="Disordered" evidence="6">
    <location>
        <begin position="18"/>
        <end position="45"/>
    </location>
</feature>
<name>A0A388JPM7_CHABU</name>
<evidence type="ECO:0000259" key="7">
    <source>
        <dbReference type="PROSITE" id="PS50275"/>
    </source>
</evidence>
<dbReference type="EMBL" id="BFEA01000006">
    <property type="protein sequence ID" value="GBG59737.1"/>
    <property type="molecule type" value="Genomic_DNA"/>
</dbReference>
<dbReference type="Gramene" id="GBG59737">
    <property type="protein sequence ID" value="GBG59737"/>
    <property type="gene ID" value="CBR_g54840"/>
</dbReference>
<dbReference type="GO" id="GO:0005774">
    <property type="term" value="C:vacuolar membrane"/>
    <property type="evidence" value="ECO:0007669"/>
    <property type="project" value="UniProtKB-SubCell"/>
</dbReference>
<sequence length="671" mass="75821">MDGHVDVDNILEHRDMLVPKPAGRGRPPKRVRDYRIDKDNDDEDPNAIADVAVGIPRVTARQVPGLNLQDNQVLYIYSRALPEPIQGQLVAESKSGKYNYRQFCDLALQREQMTSQVKNSYASVVKFGGGAGSGKRILWRQKRQDHTLVVFDDDTVEKWPLEAEGVASSSESGKGEVTVAVFNKGGPRPPVKKKKPCSFPEHFGIAAGKPWENMKFYLVGRDKSKQHWRVLQLDRSDRSDLKIFEDPNVYSEQGCANMLKQIADANRPSVGGLQLVSKAYGIVGEWQFPLATGGGGGLQLVTKAYGIVGFVKFLESYYMIVVTKRRQIGSVCGHPVYGIDETQLITIPHSSVMSEEAHSKAELRYKKLLSGVDLTKDFFFSYTYQLMQTLQKNIGSKDEPIPYENMFVWNAFLTRGIRKCLGNTRWTVPLVHGYFQQSKLSIFGRVFVISLISRRSRHFAGTRYLKRGVNDKGRVANDVETEQVVNEESVGGVVGQISSVVQNRGSIPLFWSQEMRRLSTKPDIICSFTYIDPDVDKTWQEDDCQAFADLFLSLQEKKKHKSDLILLRPSILGARIKGLLDCGATRNFVSPKVVSKLHLDGRLVKLQQPLEVRIGDSSTVRITTVVKNLSVIFDKQEKVRQRLNFYVFPNVPFDFVFSMQWLEATNPRIDW</sequence>
<comment type="catalytic activity">
    <reaction evidence="4">
        <text>a 1,2-diacyl-sn-glycero-3-phospho-(1D-myo-inositol-3,5-bisphosphate) + H2O = a 1,2-diacyl-sn-glycero-3-phospho-(1D-myo-inositol-3-phosphate) + phosphate</text>
        <dbReference type="Rhea" id="RHEA:32955"/>
        <dbReference type="ChEBI" id="CHEBI:15377"/>
        <dbReference type="ChEBI" id="CHEBI:43474"/>
        <dbReference type="ChEBI" id="CHEBI:57923"/>
        <dbReference type="ChEBI" id="CHEBI:58088"/>
    </reaction>
</comment>
<dbReference type="Pfam" id="PF08284">
    <property type="entry name" value="RVP_2"/>
    <property type="match status" value="1"/>
</dbReference>
<reference evidence="8 9" key="1">
    <citation type="journal article" date="2018" name="Cell">
        <title>The Chara Genome: Secondary Complexity and Implications for Plant Terrestrialization.</title>
        <authorList>
            <person name="Nishiyama T."/>
            <person name="Sakayama H."/>
            <person name="Vries J.D."/>
            <person name="Buschmann H."/>
            <person name="Saint-Marcoux D."/>
            <person name="Ullrich K.K."/>
            <person name="Haas F.B."/>
            <person name="Vanderstraeten L."/>
            <person name="Becker D."/>
            <person name="Lang D."/>
            <person name="Vosolsobe S."/>
            <person name="Rombauts S."/>
            <person name="Wilhelmsson P.K.I."/>
            <person name="Janitza P."/>
            <person name="Kern R."/>
            <person name="Heyl A."/>
            <person name="Rumpler F."/>
            <person name="Villalobos L.I.A.C."/>
            <person name="Clay J.M."/>
            <person name="Skokan R."/>
            <person name="Toyoda A."/>
            <person name="Suzuki Y."/>
            <person name="Kagoshima H."/>
            <person name="Schijlen E."/>
            <person name="Tajeshwar N."/>
            <person name="Catarino B."/>
            <person name="Hetherington A.J."/>
            <person name="Saltykova A."/>
            <person name="Bonnot C."/>
            <person name="Breuninger H."/>
            <person name="Symeonidi A."/>
            <person name="Radhakrishnan G.V."/>
            <person name="Van Nieuwerburgh F."/>
            <person name="Deforce D."/>
            <person name="Chang C."/>
            <person name="Karol K.G."/>
            <person name="Hedrich R."/>
            <person name="Ulvskov P."/>
            <person name="Glockner G."/>
            <person name="Delwiche C.F."/>
            <person name="Petrasek J."/>
            <person name="Van de Peer Y."/>
            <person name="Friml J."/>
            <person name="Beilby M."/>
            <person name="Dolan L."/>
            <person name="Kohara Y."/>
            <person name="Sugano S."/>
            <person name="Fujiyama A."/>
            <person name="Delaux P.-M."/>
            <person name="Quint M."/>
            <person name="TheiBen G."/>
            <person name="Hagemann M."/>
            <person name="Harholt J."/>
            <person name="Dunand C."/>
            <person name="Zachgo S."/>
            <person name="Langdale J."/>
            <person name="Maumus F."/>
            <person name="Straeten D.V.D."/>
            <person name="Gould S.B."/>
            <person name="Rensing S.A."/>
        </authorList>
    </citation>
    <scope>NUCLEOTIDE SEQUENCE [LARGE SCALE GENOMIC DNA]</scope>
    <source>
        <strain evidence="8 9">S276</strain>
    </source>
</reference>
<dbReference type="Proteomes" id="UP000265515">
    <property type="component" value="Unassembled WGS sequence"/>
</dbReference>
<dbReference type="AlphaFoldDB" id="A0A388JPM7"/>
<evidence type="ECO:0000256" key="3">
    <source>
        <dbReference type="ARBA" id="ARBA00023136"/>
    </source>
</evidence>
<protein>
    <recommendedName>
        <fullName evidence="7">SAC domain-containing protein</fullName>
    </recommendedName>
</protein>
<accession>A0A388JPM7</accession>
<evidence type="ECO:0000313" key="8">
    <source>
        <dbReference type="EMBL" id="GBG59737.1"/>
    </source>
</evidence>
<evidence type="ECO:0000256" key="5">
    <source>
        <dbReference type="ARBA" id="ARBA00023464"/>
    </source>
</evidence>